<accession>A0A3T1D842</accession>
<dbReference type="Pfam" id="PF09339">
    <property type="entry name" value="HTH_IclR"/>
    <property type="match status" value="1"/>
</dbReference>
<reference evidence="6 7" key="1">
    <citation type="submission" date="2019-01" db="EMBL/GenBank/DDBJ databases">
        <title>Complete genome sequence of Cohnella hallensis HS21 isolated from Korean fir (Abies koreana) rhizospheric soil.</title>
        <authorList>
            <person name="Jiang L."/>
            <person name="Kang S.W."/>
            <person name="Kim S."/>
            <person name="Jung J."/>
            <person name="Kim C.Y."/>
            <person name="Kim D.H."/>
            <person name="Kim S.W."/>
            <person name="Lee J."/>
        </authorList>
    </citation>
    <scope>NUCLEOTIDE SEQUENCE [LARGE SCALE GENOMIC DNA]</scope>
    <source>
        <strain evidence="6 7">HS21</strain>
    </source>
</reference>
<dbReference type="Gene3D" id="1.10.10.10">
    <property type="entry name" value="Winged helix-like DNA-binding domain superfamily/Winged helix DNA-binding domain"/>
    <property type="match status" value="1"/>
</dbReference>
<dbReference type="InterPro" id="IPR050707">
    <property type="entry name" value="HTH_MetabolicPath_Reg"/>
</dbReference>
<evidence type="ECO:0000256" key="1">
    <source>
        <dbReference type="ARBA" id="ARBA00023015"/>
    </source>
</evidence>
<dbReference type="Pfam" id="PF01614">
    <property type="entry name" value="IclR_C"/>
    <property type="match status" value="1"/>
</dbReference>
<protein>
    <submittedName>
        <fullName evidence="6">IclR family transcriptional regulator</fullName>
    </submittedName>
</protein>
<dbReference type="SUPFAM" id="SSF55781">
    <property type="entry name" value="GAF domain-like"/>
    <property type="match status" value="1"/>
</dbReference>
<dbReference type="GO" id="GO:0003677">
    <property type="term" value="F:DNA binding"/>
    <property type="evidence" value="ECO:0007669"/>
    <property type="project" value="UniProtKB-KW"/>
</dbReference>
<feature type="domain" description="IclR-ED" evidence="5">
    <location>
        <begin position="99"/>
        <end position="279"/>
    </location>
</feature>
<dbReference type="InterPro" id="IPR036390">
    <property type="entry name" value="WH_DNA-bd_sf"/>
</dbReference>
<dbReference type="PROSITE" id="PS51078">
    <property type="entry name" value="ICLR_ED"/>
    <property type="match status" value="1"/>
</dbReference>
<dbReference type="Proteomes" id="UP000289856">
    <property type="component" value="Chromosome"/>
</dbReference>
<dbReference type="PANTHER" id="PTHR30136:SF35">
    <property type="entry name" value="HTH-TYPE TRANSCRIPTIONAL REGULATOR RV1719"/>
    <property type="match status" value="1"/>
</dbReference>
<name>A0A3T1D842_9BACL</name>
<dbReference type="AlphaFoldDB" id="A0A3T1D842"/>
<dbReference type="SMART" id="SM00346">
    <property type="entry name" value="HTH_ICLR"/>
    <property type="match status" value="1"/>
</dbReference>
<keyword evidence="1" id="KW-0805">Transcription regulation</keyword>
<dbReference type="GO" id="GO:0003700">
    <property type="term" value="F:DNA-binding transcription factor activity"/>
    <property type="evidence" value="ECO:0007669"/>
    <property type="project" value="TreeGrafter"/>
</dbReference>
<dbReference type="PROSITE" id="PS51077">
    <property type="entry name" value="HTH_ICLR"/>
    <property type="match status" value="1"/>
</dbReference>
<keyword evidence="2" id="KW-0238">DNA-binding</keyword>
<dbReference type="InterPro" id="IPR014757">
    <property type="entry name" value="Tscrpt_reg_IclR_C"/>
</dbReference>
<dbReference type="GO" id="GO:0045892">
    <property type="term" value="P:negative regulation of DNA-templated transcription"/>
    <property type="evidence" value="ECO:0007669"/>
    <property type="project" value="TreeGrafter"/>
</dbReference>
<dbReference type="Gene3D" id="3.30.450.40">
    <property type="match status" value="1"/>
</dbReference>
<evidence type="ECO:0000256" key="3">
    <source>
        <dbReference type="ARBA" id="ARBA00023163"/>
    </source>
</evidence>
<organism evidence="6 7">
    <name type="scientific">Cohnella abietis</name>
    <dbReference type="NCBI Taxonomy" id="2507935"/>
    <lineage>
        <taxon>Bacteria</taxon>
        <taxon>Bacillati</taxon>
        <taxon>Bacillota</taxon>
        <taxon>Bacilli</taxon>
        <taxon>Bacillales</taxon>
        <taxon>Paenibacillaceae</taxon>
        <taxon>Cohnella</taxon>
    </lineage>
</organism>
<evidence type="ECO:0000313" key="7">
    <source>
        <dbReference type="Proteomes" id="UP000289856"/>
    </source>
</evidence>
<sequence>MTVSGVDDIIYEDLKTRFSIENHRGGFAIEKENKYGVPALDKANRIINLVASQPSSLKLMDISRELDIHKSSMFSLLHTMEKLGWLKRDLGDTYSLGSFFGRIGSVYFRQFDLISDFHREASIVKQRVEETFQLGRLEGDQVFYLAKEEAPSPIKLASEPGMCWPASVTALGKAMLSVKTEEELIALYPEEQLPNFTTNTITTRSVLLNKLKDTQLAGYALDLEEAVNGFSCVAAPIYGSNNEVIAAVSCSIPQHRWESKQELAKREVLQLAKLLSHRQ</sequence>
<feature type="domain" description="HTH iclR-type" evidence="4">
    <location>
        <begin position="37"/>
        <end position="98"/>
    </location>
</feature>
<evidence type="ECO:0000313" key="6">
    <source>
        <dbReference type="EMBL" id="BBI34250.1"/>
    </source>
</evidence>
<keyword evidence="3" id="KW-0804">Transcription</keyword>
<keyword evidence="7" id="KW-1185">Reference proteome</keyword>
<dbReference type="InterPro" id="IPR029016">
    <property type="entry name" value="GAF-like_dom_sf"/>
</dbReference>
<gene>
    <name evidence="6" type="ORF">KCTCHS21_36490</name>
</gene>
<dbReference type="InterPro" id="IPR036388">
    <property type="entry name" value="WH-like_DNA-bd_sf"/>
</dbReference>
<dbReference type="PANTHER" id="PTHR30136">
    <property type="entry name" value="HELIX-TURN-HELIX TRANSCRIPTIONAL REGULATOR, ICLR FAMILY"/>
    <property type="match status" value="1"/>
</dbReference>
<dbReference type="EMBL" id="AP019400">
    <property type="protein sequence ID" value="BBI34250.1"/>
    <property type="molecule type" value="Genomic_DNA"/>
</dbReference>
<evidence type="ECO:0000259" key="4">
    <source>
        <dbReference type="PROSITE" id="PS51077"/>
    </source>
</evidence>
<dbReference type="SUPFAM" id="SSF46785">
    <property type="entry name" value="Winged helix' DNA-binding domain"/>
    <property type="match status" value="1"/>
</dbReference>
<proteinExistence type="predicted"/>
<dbReference type="InterPro" id="IPR005471">
    <property type="entry name" value="Tscrpt_reg_IclR_N"/>
</dbReference>
<evidence type="ECO:0000256" key="2">
    <source>
        <dbReference type="ARBA" id="ARBA00023125"/>
    </source>
</evidence>
<evidence type="ECO:0000259" key="5">
    <source>
        <dbReference type="PROSITE" id="PS51078"/>
    </source>
</evidence>
<dbReference type="KEGG" id="cohn:KCTCHS21_36490"/>